<dbReference type="SMART" id="SM00044">
    <property type="entry name" value="CYCc"/>
    <property type="match status" value="1"/>
</dbReference>
<dbReference type="GO" id="GO:0035556">
    <property type="term" value="P:intracellular signal transduction"/>
    <property type="evidence" value="ECO:0007669"/>
    <property type="project" value="InterPro"/>
</dbReference>
<dbReference type="InterPro" id="IPR029787">
    <property type="entry name" value="Nucleotide_cyclase"/>
</dbReference>
<gene>
    <name evidence="3" type="ORF">DKG75_20690</name>
</gene>
<accession>A0A317DTG7</accession>
<keyword evidence="1" id="KW-1133">Transmembrane helix</keyword>
<sequence>MPSPSGFLGRAALLRRRLGISGALILLLTACTLTGPFQFLARAGIDFLIPARHALFGPLFPPERSDVVLVAIDEQTYHTPPFAETPKVAWTPQLARLLDGLVGAGATAVGFDVIYPVTLDRPELLAGRDRPFLISLRKAADAGKLVLGEARLSRDVLRPHPGQRVAARGDANIRLLNLTFDPDDVVRTYIARYRLEGGAGTVTSFGTELAARGGFRVPEQDFLINFNTGPGDVPTYSLADIHACIEAGDTDYMARAFKDKIVLIGEVLDIEDRFRGAKRYALTEGDDSRDPPRCRVAADPERFRPLAARSSMPGVLIHAAAINTIAKGAWLIPLPLTATVLLCLVWFALLDIAFFQLKPALGALVGAGAIAILFAGAVQAFAAGVVVPVLPLAVGAVVLFAGLYAYRFVIEDGGRRRIHHAFRHYLAPTLVDRLAEDADALSLGGERRHVTVFFSDMVGFTSLSERLAATPERFVDVVNEYLTVITQAIEKRDGYIDKFIGDAVMAIWGAPLTQEEAERLAAEAALDAQAALAEFNRTVVVPNFGLKPLGTRIGIASGEAVVGNMGSRTRLNYTVTGDVVNLASRLESANNHYGSKIILSGPTAERLGPDFVLRPLDRLVVKGKSLPVPIFELVGRRADVPAERLRQVEGFIAALDLYLKRDFAAAEAAFARLEAEDPVAAVYRARALVYRLDPPPEDWDGRYTLESK</sequence>
<dbReference type="PROSITE" id="PS50125">
    <property type="entry name" value="GUANYLATE_CYCLASE_2"/>
    <property type="match status" value="1"/>
</dbReference>
<dbReference type="InterPro" id="IPR001054">
    <property type="entry name" value="A/G_cyclase"/>
</dbReference>
<dbReference type="RefSeq" id="WP_109923095.1">
    <property type="nucleotide sequence ID" value="NZ_QGLF01000007.1"/>
</dbReference>
<dbReference type="Proteomes" id="UP000246077">
    <property type="component" value="Unassembled WGS sequence"/>
</dbReference>
<dbReference type="SMART" id="SM01080">
    <property type="entry name" value="CHASE2"/>
    <property type="match status" value="1"/>
</dbReference>
<dbReference type="PANTHER" id="PTHR43081:SF1">
    <property type="entry name" value="ADENYLATE CYCLASE, TERMINAL-DIFFERENTIATION SPECIFIC"/>
    <property type="match status" value="1"/>
</dbReference>
<dbReference type="OrthoDB" id="9762462at2"/>
<dbReference type="InterPro" id="IPR050697">
    <property type="entry name" value="Adenylyl/Guanylyl_Cyclase_3/4"/>
</dbReference>
<dbReference type="CDD" id="cd07302">
    <property type="entry name" value="CHD"/>
    <property type="match status" value="1"/>
</dbReference>
<dbReference type="InterPro" id="IPR007890">
    <property type="entry name" value="CHASE2"/>
</dbReference>
<evidence type="ECO:0000259" key="2">
    <source>
        <dbReference type="PROSITE" id="PS50125"/>
    </source>
</evidence>
<keyword evidence="1" id="KW-0812">Transmembrane</keyword>
<dbReference type="GO" id="GO:0004016">
    <property type="term" value="F:adenylate cyclase activity"/>
    <property type="evidence" value="ECO:0007669"/>
    <property type="project" value="UniProtKB-ARBA"/>
</dbReference>
<evidence type="ECO:0000313" key="3">
    <source>
        <dbReference type="EMBL" id="PWR17961.1"/>
    </source>
</evidence>
<organism evidence="3 4">
    <name type="scientific">Zavarzinia compransoris</name>
    <dbReference type="NCBI Taxonomy" id="1264899"/>
    <lineage>
        <taxon>Bacteria</taxon>
        <taxon>Pseudomonadati</taxon>
        <taxon>Pseudomonadota</taxon>
        <taxon>Alphaproteobacteria</taxon>
        <taxon>Rhodospirillales</taxon>
        <taxon>Zavarziniaceae</taxon>
        <taxon>Zavarzinia</taxon>
    </lineage>
</organism>
<dbReference type="Gene3D" id="3.30.70.1230">
    <property type="entry name" value="Nucleotide cyclase"/>
    <property type="match status" value="1"/>
</dbReference>
<proteinExistence type="predicted"/>
<dbReference type="AlphaFoldDB" id="A0A317DTG7"/>
<dbReference type="Pfam" id="PF05226">
    <property type="entry name" value="CHASE2"/>
    <property type="match status" value="1"/>
</dbReference>
<evidence type="ECO:0000256" key="1">
    <source>
        <dbReference type="SAM" id="Phobius"/>
    </source>
</evidence>
<feature type="domain" description="Guanylate cyclase" evidence="2">
    <location>
        <begin position="451"/>
        <end position="587"/>
    </location>
</feature>
<comment type="caution">
    <text evidence="3">The sequence shown here is derived from an EMBL/GenBank/DDBJ whole genome shotgun (WGS) entry which is preliminary data.</text>
</comment>
<evidence type="ECO:0000313" key="4">
    <source>
        <dbReference type="Proteomes" id="UP000246077"/>
    </source>
</evidence>
<feature type="transmembrane region" description="Helical" evidence="1">
    <location>
        <begin position="389"/>
        <end position="409"/>
    </location>
</feature>
<reference evidence="4" key="1">
    <citation type="submission" date="2018-05" db="EMBL/GenBank/DDBJ databases">
        <title>Zavarzinia sp. HR-AS.</title>
        <authorList>
            <person name="Lee Y."/>
            <person name="Jeon C.O."/>
        </authorList>
    </citation>
    <scope>NUCLEOTIDE SEQUENCE [LARGE SCALE GENOMIC DNA]</scope>
    <source>
        <strain evidence="4">DSM 1231</strain>
    </source>
</reference>
<dbReference type="Pfam" id="PF00211">
    <property type="entry name" value="Guanylate_cyc"/>
    <property type="match status" value="1"/>
</dbReference>
<feature type="transmembrane region" description="Helical" evidence="1">
    <location>
        <begin position="361"/>
        <end position="383"/>
    </location>
</feature>
<name>A0A317DTG7_9PROT</name>
<dbReference type="PANTHER" id="PTHR43081">
    <property type="entry name" value="ADENYLATE CYCLASE, TERMINAL-DIFFERENTIATION SPECIFIC-RELATED"/>
    <property type="match status" value="1"/>
</dbReference>
<protein>
    <recommendedName>
        <fullName evidence="2">Guanylate cyclase domain-containing protein</fullName>
    </recommendedName>
</protein>
<dbReference type="SUPFAM" id="SSF55073">
    <property type="entry name" value="Nucleotide cyclase"/>
    <property type="match status" value="1"/>
</dbReference>
<keyword evidence="4" id="KW-1185">Reference proteome</keyword>
<feature type="transmembrane region" description="Helical" evidence="1">
    <location>
        <begin position="330"/>
        <end position="349"/>
    </location>
</feature>
<dbReference type="GO" id="GO:0006171">
    <property type="term" value="P:cAMP biosynthetic process"/>
    <property type="evidence" value="ECO:0007669"/>
    <property type="project" value="TreeGrafter"/>
</dbReference>
<dbReference type="EMBL" id="QGLF01000007">
    <property type="protein sequence ID" value="PWR17961.1"/>
    <property type="molecule type" value="Genomic_DNA"/>
</dbReference>
<keyword evidence="1" id="KW-0472">Membrane</keyword>